<evidence type="ECO:0000313" key="2">
    <source>
        <dbReference type="EMBL" id="KAK2182838.1"/>
    </source>
</evidence>
<evidence type="ECO:0000313" key="3">
    <source>
        <dbReference type="Proteomes" id="UP001209878"/>
    </source>
</evidence>
<feature type="region of interest" description="Disordered" evidence="1">
    <location>
        <begin position="19"/>
        <end position="54"/>
    </location>
</feature>
<name>A0AAD9L3S5_RIDPI</name>
<accession>A0AAD9L3S5</accession>
<dbReference type="EMBL" id="JAODUO010000334">
    <property type="protein sequence ID" value="KAK2182838.1"/>
    <property type="molecule type" value="Genomic_DNA"/>
</dbReference>
<feature type="compositionally biased region" description="Polar residues" evidence="1">
    <location>
        <begin position="42"/>
        <end position="52"/>
    </location>
</feature>
<gene>
    <name evidence="2" type="ORF">NP493_334g03021</name>
</gene>
<proteinExistence type="predicted"/>
<dbReference type="Proteomes" id="UP001209878">
    <property type="component" value="Unassembled WGS sequence"/>
</dbReference>
<dbReference type="AlphaFoldDB" id="A0AAD9L3S5"/>
<sequence length="100" mass="11200">MLPQELRLAGYEANIRPPAYPHPTLGSRTVHKNIPHPKEGLTSGTMCPSSGQRRSDIDIVQHADTESMVISNRRSYRPPCSHDQSQIANDRYSRCCSVLL</sequence>
<reference evidence="2" key="1">
    <citation type="journal article" date="2023" name="Mol. Biol. Evol.">
        <title>Third-Generation Sequencing Reveals the Adaptive Role of the Epigenome in Three Deep-Sea Polychaetes.</title>
        <authorList>
            <person name="Perez M."/>
            <person name="Aroh O."/>
            <person name="Sun Y."/>
            <person name="Lan Y."/>
            <person name="Juniper S.K."/>
            <person name="Young C.R."/>
            <person name="Angers B."/>
            <person name="Qian P.Y."/>
        </authorList>
    </citation>
    <scope>NUCLEOTIDE SEQUENCE</scope>
    <source>
        <strain evidence="2">R07B-5</strain>
    </source>
</reference>
<keyword evidence="3" id="KW-1185">Reference proteome</keyword>
<organism evidence="2 3">
    <name type="scientific">Ridgeia piscesae</name>
    <name type="common">Tubeworm</name>
    <dbReference type="NCBI Taxonomy" id="27915"/>
    <lineage>
        <taxon>Eukaryota</taxon>
        <taxon>Metazoa</taxon>
        <taxon>Spiralia</taxon>
        <taxon>Lophotrochozoa</taxon>
        <taxon>Annelida</taxon>
        <taxon>Polychaeta</taxon>
        <taxon>Sedentaria</taxon>
        <taxon>Canalipalpata</taxon>
        <taxon>Sabellida</taxon>
        <taxon>Siboglinidae</taxon>
        <taxon>Ridgeia</taxon>
    </lineage>
</organism>
<evidence type="ECO:0000256" key="1">
    <source>
        <dbReference type="SAM" id="MobiDB-lite"/>
    </source>
</evidence>
<protein>
    <submittedName>
        <fullName evidence="2">Uncharacterized protein</fullName>
    </submittedName>
</protein>
<comment type="caution">
    <text evidence="2">The sequence shown here is derived from an EMBL/GenBank/DDBJ whole genome shotgun (WGS) entry which is preliminary data.</text>
</comment>